<dbReference type="PANTHER" id="PTHR30124:SF0">
    <property type="entry name" value="MEMBRANE-BOUND LYTIC MUREIN TRANSGLYCOSYLASE A"/>
    <property type="match status" value="1"/>
</dbReference>
<comment type="catalytic activity">
    <reaction evidence="1">
        <text>Exolytic cleavage of the (1-&gt;4)-beta-glycosidic linkage between N-acetylmuramic acid (MurNAc) and N-acetylglucosamine (GlcNAc) residues in peptidoglycan, from either the reducing or the non-reducing ends of the peptidoglycan chains, with concomitant formation of a 1,6-anhydrobond in the MurNAc residue.</text>
        <dbReference type="EC" id="4.2.2.n1"/>
    </reaction>
</comment>
<dbReference type="Pfam" id="PF06725">
    <property type="entry name" value="3D"/>
    <property type="match status" value="1"/>
</dbReference>
<organism evidence="8 9">
    <name type="scientific">Croceicoccus marinus</name>
    <dbReference type="NCBI Taxonomy" id="450378"/>
    <lineage>
        <taxon>Bacteria</taxon>
        <taxon>Pseudomonadati</taxon>
        <taxon>Pseudomonadota</taxon>
        <taxon>Alphaproteobacteria</taxon>
        <taxon>Sphingomonadales</taxon>
        <taxon>Erythrobacteraceae</taxon>
        <taxon>Croceicoccus</taxon>
    </lineage>
</organism>
<dbReference type="GO" id="GO:0009254">
    <property type="term" value="P:peptidoglycan turnover"/>
    <property type="evidence" value="ECO:0007669"/>
    <property type="project" value="InterPro"/>
</dbReference>
<dbReference type="GO" id="GO:0009253">
    <property type="term" value="P:peptidoglycan catabolic process"/>
    <property type="evidence" value="ECO:0007669"/>
    <property type="project" value="TreeGrafter"/>
</dbReference>
<dbReference type="EMBL" id="CP060052">
    <property type="protein sequence ID" value="QNE05463.1"/>
    <property type="molecule type" value="Genomic_DNA"/>
</dbReference>
<feature type="chain" id="PRO_5029022356" description="peptidoglycan lytic exotransglycosylase" evidence="6">
    <location>
        <begin position="21"/>
        <end position="383"/>
    </location>
</feature>
<dbReference type="CDD" id="cd14485">
    <property type="entry name" value="mltA_like_LT_A"/>
    <property type="match status" value="1"/>
</dbReference>
<dbReference type="InterPro" id="IPR036908">
    <property type="entry name" value="RlpA-like_sf"/>
</dbReference>
<dbReference type="InterPro" id="IPR026044">
    <property type="entry name" value="MltA"/>
</dbReference>
<dbReference type="InterPro" id="IPR005300">
    <property type="entry name" value="MltA_B"/>
</dbReference>
<dbReference type="SUPFAM" id="SSF50685">
    <property type="entry name" value="Barwin-like endoglucanases"/>
    <property type="match status" value="1"/>
</dbReference>
<feature type="domain" description="Lytic transglycosylase MltA" evidence="7">
    <location>
        <begin position="127"/>
        <end position="281"/>
    </location>
</feature>
<dbReference type="RefSeq" id="WP_185884562.1">
    <property type="nucleotide sequence ID" value="NZ_CP060052.1"/>
</dbReference>
<dbReference type="PIRSF" id="PIRSF019422">
    <property type="entry name" value="MltA"/>
    <property type="match status" value="1"/>
</dbReference>
<dbReference type="CDD" id="cd14668">
    <property type="entry name" value="mlta_B"/>
    <property type="match status" value="1"/>
</dbReference>
<keyword evidence="3" id="KW-0456">Lyase</keyword>
<evidence type="ECO:0000256" key="2">
    <source>
        <dbReference type="ARBA" id="ARBA00012587"/>
    </source>
</evidence>
<dbReference type="Gene3D" id="2.40.40.10">
    <property type="entry name" value="RlpA-like domain"/>
    <property type="match status" value="1"/>
</dbReference>
<dbReference type="GO" id="GO:0008933">
    <property type="term" value="F:peptidoglycan lytic transglycosylase activity"/>
    <property type="evidence" value="ECO:0007669"/>
    <property type="project" value="TreeGrafter"/>
</dbReference>
<dbReference type="GO" id="GO:0071555">
    <property type="term" value="P:cell wall organization"/>
    <property type="evidence" value="ECO:0007669"/>
    <property type="project" value="UniProtKB-KW"/>
</dbReference>
<proteinExistence type="predicted"/>
<dbReference type="GO" id="GO:0019867">
    <property type="term" value="C:outer membrane"/>
    <property type="evidence" value="ECO:0007669"/>
    <property type="project" value="InterPro"/>
</dbReference>
<accession>A0A7G6VUP8</accession>
<gene>
    <name evidence="8" type="ORF">H4O24_01805</name>
</gene>
<dbReference type="PANTHER" id="PTHR30124">
    <property type="entry name" value="MEMBRANE-BOUND LYTIC MUREIN TRANSGLYCOSYLASE A"/>
    <property type="match status" value="1"/>
</dbReference>
<dbReference type="SMART" id="SM00925">
    <property type="entry name" value="MltA"/>
    <property type="match status" value="1"/>
</dbReference>
<dbReference type="PROSITE" id="PS51257">
    <property type="entry name" value="PROKAR_LIPOPROTEIN"/>
    <property type="match status" value="1"/>
</dbReference>
<sequence length="383" mass="40158">MVLRRWAAAMAGVSLLAACAAPPPEPVPPPTADRAADARLEPGAAVSTMALEPGDAAAALSSFVESCPRLLARDDASGLTRAEDWRTACDAARVWPAASARDFFAGYFESVEVAGGDGFLTGYFEPQIAGVRDRTPGFDVPVYAMPADLVRQPGYAGEGRAPLGRVAEDGGFVPYHERAGIVSGALDGKAEVIGWAADPIDFFFLQIQGSGQLRAPDGSVMRIGYAGQNGREYVAIGRILRERGVFQPGEATMQGIVDWLRANPAEADEVMNANKSWVFFRELTGDGPLGALDVPVRPHASVAADPRFVPLGAPVVIDAADDEADGIWIAQDTGGAIKGANRLDTFWGAGDRAKAIAGGMSSDAAITLLLPRGTLARLRAGDR</sequence>
<evidence type="ECO:0000256" key="1">
    <source>
        <dbReference type="ARBA" id="ARBA00001420"/>
    </source>
</evidence>
<dbReference type="AlphaFoldDB" id="A0A7G6VUP8"/>
<keyword evidence="4" id="KW-0961">Cell wall biogenesis/degradation</keyword>
<reference evidence="8 9" key="1">
    <citation type="submission" date="2020-08" db="EMBL/GenBank/DDBJ databases">
        <authorList>
            <person name="Liu G."/>
            <person name="Sun C."/>
        </authorList>
    </citation>
    <scope>NUCLEOTIDE SEQUENCE [LARGE SCALE GENOMIC DNA]</scope>
    <source>
        <strain evidence="8 9">OT19</strain>
    </source>
</reference>
<evidence type="ECO:0000259" key="7">
    <source>
        <dbReference type="SMART" id="SM00925"/>
    </source>
</evidence>
<feature type="signal peptide" evidence="6">
    <location>
        <begin position="1"/>
        <end position="20"/>
    </location>
</feature>
<evidence type="ECO:0000256" key="4">
    <source>
        <dbReference type="ARBA" id="ARBA00023316"/>
    </source>
</evidence>
<keyword evidence="6" id="KW-0732">Signal</keyword>
<dbReference type="GO" id="GO:0004553">
    <property type="term" value="F:hydrolase activity, hydrolyzing O-glycosyl compounds"/>
    <property type="evidence" value="ECO:0007669"/>
    <property type="project" value="InterPro"/>
</dbReference>
<evidence type="ECO:0000313" key="9">
    <source>
        <dbReference type="Proteomes" id="UP000515297"/>
    </source>
</evidence>
<dbReference type="InterPro" id="IPR010611">
    <property type="entry name" value="3D_dom"/>
</dbReference>
<dbReference type="EC" id="4.2.2.n1" evidence="2"/>
<dbReference type="Proteomes" id="UP000515297">
    <property type="component" value="Chromosome"/>
</dbReference>
<dbReference type="Pfam" id="PF03562">
    <property type="entry name" value="MltA"/>
    <property type="match status" value="1"/>
</dbReference>
<evidence type="ECO:0000256" key="6">
    <source>
        <dbReference type="SAM" id="SignalP"/>
    </source>
</evidence>
<evidence type="ECO:0000313" key="8">
    <source>
        <dbReference type="EMBL" id="QNE05463.1"/>
    </source>
</evidence>
<evidence type="ECO:0000256" key="5">
    <source>
        <dbReference type="ARBA" id="ARBA00030918"/>
    </source>
</evidence>
<dbReference type="Gene3D" id="2.40.240.50">
    <property type="entry name" value="Barwin-like endoglucanases"/>
    <property type="match status" value="1"/>
</dbReference>
<name>A0A7G6VUP8_9SPHN</name>
<evidence type="ECO:0000256" key="3">
    <source>
        <dbReference type="ARBA" id="ARBA00023239"/>
    </source>
</evidence>
<protein>
    <recommendedName>
        <fullName evidence="2">peptidoglycan lytic exotransglycosylase</fullName>
        <ecNumber evidence="2">4.2.2.n1</ecNumber>
    </recommendedName>
    <alternativeName>
        <fullName evidence="5">Murein hydrolase A</fullName>
    </alternativeName>
</protein>